<feature type="region of interest" description="Disordered" evidence="1">
    <location>
        <begin position="31"/>
        <end position="55"/>
    </location>
</feature>
<sequence length="174" mass="19298">MIAKLLPVILLIVGTAGGIGAGIMLKPEPEEHAEADMHGEEDGMHKEEMKEDDHEKEVAKHDPEAEPTVEYIKIQNQFVVPVVEHEELASLVVVSLSLETDIGMNEMVHAYEPKLRDVFLQVLFDHANMGGFRGAFTRSDMLDPLRTALREAAQRQLGGGVHDVLIVEISRQDV</sequence>
<keyword evidence="2" id="KW-0282">Flagellum</keyword>
<gene>
    <name evidence="2" type="ORF">GFB49_07705</name>
</gene>
<keyword evidence="2" id="KW-0966">Cell projection</keyword>
<dbReference type="RefSeq" id="WP_153215270.1">
    <property type="nucleotide sequence ID" value="NZ_WIBF01000003.1"/>
</dbReference>
<evidence type="ECO:0000313" key="3">
    <source>
        <dbReference type="Proteomes" id="UP000444174"/>
    </source>
</evidence>
<keyword evidence="3" id="KW-1185">Reference proteome</keyword>
<name>A0A843YBH9_9RHOB</name>
<evidence type="ECO:0000256" key="1">
    <source>
        <dbReference type="SAM" id="MobiDB-lite"/>
    </source>
</evidence>
<dbReference type="EMBL" id="WIBF01000003">
    <property type="protein sequence ID" value="MQQ08331.1"/>
    <property type="molecule type" value="Genomic_DNA"/>
</dbReference>
<reference evidence="2 3" key="1">
    <citation type="submission" date="2019-10" db="EMBL/GenBank/DDBJ databases">
        <title>Epibacterium sp. nov., isolated from seawater.</title>
        <authorList>
            <person name="Zhang X."/>
            <person name="Li N."/>
        </authorList>
    </citation>
    <scope>NUCLEOTIDE SEQUENCE [LARGE SCALE GENOMIC DNA]</scope>
    <source>
        <strain evidence="2 3">SM1979</strain>
    </source>
</reference>
<evidence type="ECO:0000313" key="2">
    <source>
        <dbReference type="EMBL" id="MQQ08331.1"/>
    </source>
</evidence>
<accession>A0A843YBH9</accession>
<proteinExistence type="predicted"/>
<protein>
    <submittedName>
        <fullName evidence="2">Flagellar basal body-associated protein FliL</fullName>
    </submittedName>
</protein>
<dbReference type="AlphaFoldDB" id="A0A843YBH9"/>
<dbReference type="Proteomes" id="UP000444174">
    <property type="component" value="Unassembled WGS sequence"/>
</dbReference>
<keyword evidence="2" id="KW-0969">Cilium</keyword>
<organism evidence="2 3">
    <name type="scientific">Tritonibacter litoralis</name>
    <dbReference type="NCBI Taxonomy" id="2662264"/>
    <lineage>
        <taxon>Bacteria</taxon>
        <taxon>Pseudomonadati</taxon>
        <taxon>Pseudomonadota</taxon>
        <taxon>Alphaproteobacteria</taxon>
        <taxon>Rhodobacterales</taxon>
        <taxon>Paracoccaceae</taxon>
        <taxon>Tritonibacter</taxon>
    </lineage>
</organism>
<comment type="caution">
    <text evidence="2">The sequence shown here is derived from an EMBL/GenBank/DDBJ whole genome shotgun (WGS) entry which is preliminary data.</text>
</comment>